<name>A0A2S6H533_9GAMM</name>
<dbReference type="EMBL" id="PTIZ01000017">
    <property type="protein sequence ID" value="PPK72530.1"/>
    <property type="molecule type" value="Genomic_DNA"/>
</dbReference>
<evidence type="ECO:0000313" key="1">
    <source>
        <dbReference type="EMBL" id="PPK72530.1"/>
    </source>
</evidence>
<evidence type="ECO:0000313" key="2">
    <source>
        <dbReference type="Proteomes" id="UP000240010"/>
    </source>
</evidence>
<dbReference type="Proteomes" id="UP000240010">
    <property type="component" value="Unassembled WGS sequence"/>
</dbReference>
<dbReference type="AlphaFoldDB" id="A0A2S6H533"/>
<sequence length="85" mass="9964">MSEQCVFCGHKHLSSKTTRYIYQKNEQMLVVEHVPCLECMFCGEQYFDALVLEKIENDYQAITDRQRQPLRVMQVAVEDFASLSL</sequence>
<dbReference type="Gene3D" id="3.10.20.860">
    <property type="match status" value="1"/>
</dbReference>
<accession>A0A2S6H533</accession>
<dbReference type="NCBIfam" id="TIGR03831">
    <property type="entry name" value="YgiT_finger"/>
    <property type="match status" value="1"/>
</dbReference>
<dbReference type="RefSeq" id="WP_104430376.1">
    <property type="nucleotide sequence ID" value="NZ_PTIZ01000017.1"/>
</dbReference>
<proteinExistence type="predicted"/>
<dbReference type="InterPro" id="IPR022453">
    <property type="entry name" value="Znf_MqsA-type"/>
</dbReference>
<dbReference type="CDD" id="cd12870">
    <property type="entry name" value="MqsA"/>
    <property type="match status" value="1"/>
</dbReference>
<protein>
    <submittedName>
        <fullName evidence="1">YgiT-type zinc finger domain-containing protein</fullName>
    </submittedName>
</protein>
<gene>
    <name evidence="1" type="ORF">B0F87_11713</name>
</gene>
<comment type="caution">
    <text evidence="1">The sequence shown here is derived from an EMBL/GenBank/DDBJ whole genome shotgun (WGS) entry which is preliminary data.</text>
</comment>
<organism evidence="1 2">
    <name type="scientific">Methylobacter tundripaludum</name>
    <dbReference type="NCBI Taxonomy" id="173365"/>
    <lineage>
        <taxon>Bacteria</taxon>
        <taxon>Pseudomonadati</taxon>
        <taxon>Pseudomonadota</taxon>
        <taxon>Gammaproteobacteria</taxon>
        <taxon>Methylococcales</taxon>
        <taxon>Methylococcaceae</taxon>
        <taxon>Methylobacter</taxon>
    </lineage>
</organism>
<reference evidence="1 2" key="1">
    <citation type="submission" date="2018-02" db="EMBL/GenBank/DDBJ databases">
        <title>Subsurface microbial communities from deep shales in Ohio and West Virginia, USA.</title>
        <authorList>
            <person name="Wrighton K."/>
        </authorList>
    </citation>
    <scope>NUCLEOTIDE SEQUENCE [LARGE SCALE GENOMIC DNA]</scope>
    <source>
        <strain evidence="1 2">OWC-DMM</strain>
    </source>
</reference>